<feature type="chain" id="PRO_5020762852" description="histidine kinase" evidence="10">
    <location>
        <begin position="23"/>
        <end position="736"/>
    </location>
</feature>
<dbReference type="PROSITE" id="PS50112">
    <property type="entry name" value="PAS"/>
    <property type="match status" value="1"/>
</dbReference>
<accession>A0A4R1F7S4</accession>
<dbReference type="Pfam" id="PF00989">
    <property type="entry name" value="PAS"/>
    <property type="match status" value="1"/>
</dbReference>
<evidence type="ECO:0000256" key="1">
    <source>
        <dbReference type="ARBA" id="ARBA00000085"/>
    </source>
</evidence>
<keyword evidence="6 14" id="KW-0418">Kinase</keyword>
<evidence type="ECO:0000256" key="9">
    <source>
        <dbReference type="SAM" id="Phobius"/>
    </source>
</evidence>
<comment type="catalytic activity">
    <reaction evidence="1">
        <text>ATP + protein L-histidine = ADP + protein N-phospho-L-histidine.</text>
        <dbReference type="EC" id="2.7.13.3"/>
    </reaction>
</comment>
<dbReference type="Pfam" id="PF00512">
    <property type="entry name" value="HisKA"/>
    <property type="match status" value="1"/>
</dbReference>
<dbReference type="InterPro" id="IPR035965">
    <property type="entry name" value="PAS-like_dom_sf"/>
</dbReference>
<dbReference type="Proteomes" id="UP000294887">
    <property type="component" value="Unassembled WGS sequence"/>
</dbReference>
<dbReference type="PROSITE" id="PS50113">
    <property type="entry name" value="PAC"/>
    <property type="match status" value="1"/>
</dbReference>
<dbReference type="NCBIfam" id="TIGR00229">
    <property type="entry name" value="sensory_box"/>
    <property type="match status" value="1"/>
</dbReference>
<evidence type="ECO:0000259" key="11">
    <source>
        <dbReference type="PROSITE" id="PS50109"/>
    </source>
</evidence>
<evidence type="ECO:0000259" key="13">
    <source>
        <dbReference type="PROSITE" id="PS50113"/>
    </source>
</evidence>
<dbReference type="InterPro" id="IPR000700">
    <property type="entry name" value="PAS-assoc_C"/>
</dbReference>
<dbReference type="SMART" id="SM00388">
    <property type="entry name" value="HisKA"/>
    <property type="match status" value="1"/>
</dbReference>
<evidence type="ECO:0000256" key="6">
    <source>
        <dbReference type="ARBA" id="ARBA00022777"/>
    </source>
</evidence>
<keyword evidence="4" id="KW-0808">Transferase</keyword>
<evidence type="ECO:0000313" key="14">
    <source>
        <dbReference type="EMBL" id="TCJ88742.1"/>
    </source>
</evidence>
<dbReference type="Pfam" id="PF02518">
    <property type="entry name" value="HATPase_c"/>
    <property type="match status" value="1"/>
</dbReference>
<proteinExistence type="predicted"/>
<dbReference type="InterPro" id="IPR036890">
    <property type="entry name" value="HATPase_C_sf"/>
</dbReference>
<dbReference type="GO" id="GO:0000155">
    <property type="term" value="F:phosphorelay sensor kinase activity"/>
    <property type="evidence" value="ECO:0007669"/>
    <property type="project" value="InterPro"/>
</dbReference>
<keyword evidence="9" id="KW-0812">Transmembrane</keyword>
<evidence type="ECO:0000256" key="10">
    <source>
        <dbReference type="SAM" id="SignalP"/>
    </source>
</evidence>
<dbReference type="Pfam" id="PF12974">
    <property type="entry name" value="Phosphonate-bd"/>
    <property type="match status" value="1"/>
</dbReference>
<feature type="domain" description="PAS" evidence="12">
    <location>
        <begin position="346"/>
        <end position="403"/>
    </location>
</feature>
<dbReference type="CDD" id="cd00130">
    <property type="entry name" value="PAS"/>
    <property type="match status" value="1"/>
</dbReference>
<name>A0A4R1F7S4_9GAMM</name>
<evidence type="ECO:0000313" key="15">
    <source>
        <dbReference type="Proteomes" id="UP000294887"/>
    </source>
</evidence>
<feature type="signal peptide" evidence="10">
    <location>
        <begin position="1"/>
        <end position="22"/>
    </location>
</feature>
<organism evidence="14 15">
    <name type="scientific">Cocleimonas flava</name>
    <dbReference type="NCBI Taxonomy" id="634765"/>
    <lineage>
        <taxon>Bacteria</taxon>
        <taxon>Pseudomonadati</taxon>
        <taxon>Pseudomonadota</taxon>
        <taxon>Gammaproteobacteria</taxon>
        <taxon>Thiotrichales</taxon>
        <taxon>Thiotrichaceae</taxon>
        <taxon>Cocleimonas</taxon>
    </lineage>
</organism>
<sequence>MIRIVSLLWLLLLSMTNSLAYAEDPFIKIGVLSHRGDTFTLNSWGPTARYLTNKLPDYDFEIIPLDFDEVDSAVKNDEVDFILVNPGIYVNLEYKYRVSRLGTMYNLRGDDAYKVFGGVIFTRKDREDIQTLEDLHGKSFMAVDATSLGGFQMAWRELQAKGINPYEDFSKLEFGGIHDHVVRSVINGEIDAGTVRTDILERMSNTAGLDLTQVRIINPQTDSNFPFRLSTRLYPEWPFSKLQKTSDELAKKVALALFAMPKEHPAALAGKYAVWDLPLDYQQVHELFQELRLPPYDQIGKFTVKDVVKKYWYWGVAAAIVLLGMGVITSAVVRRNKRLKRIQLRMERHYERLLDSVGDGIYGVDLNGNCTFANKATENITGWKTAQLVGNNQHTILHHSHADGTHYPVEECPVYKTTNDSLPRFIDDDIFWKADGSTISVEYSCTPIKGPRNTTIGSAVVFRDITQRELVKKKTIEHQLQLFHVARLSTLGEMASGIAHELNQPLTVINNYSRACIRMLGSKDSTDESMQDQCSEVMEKISKQAERAGAVIKQIRHFVNKDLPDKKPVKVSEMLDVVLELTHMEIERKMVTLQLDIDDSVEWVLAQDTQIEQVIINLVRNAVEAMEDTPEGQRNLIIKTENQQDGKLKISISDSGSGIDKEVVEQLFDPFITTKEQGMGLGLSISQGIIETHDDKIIIEDNVEGGVCFSFKLPIVKSPKIEKENNIRKTKNKEVA</sequence>
<keyword evidence="5" id="KW-0547">Nucleotide-binding</keyword>
<dbReference type="CDD" id="cd00082">
    <property type="entry name" value="HisKA"/>
    <property type="match status" value="1"/>
</dbReference>
<evidence type="ECO:0000256" key="3">
    <source>
        <dbReference type="ARBA" id="ARBA00022553"/>
    </source>
</evidence>
<comment type="caution">
    <text evidence="14">The sequence shown here is derived from an EMBL/GenBank/DDBJ whole genome shotgun (WGS) entry which is preliminary data.</text>
</comment>
<evidence type="ECO:0000256" key="5">
    <source>
        <dbReference type="ARBA" id="ARBA00022741"/>
    </source>
</evidence>
<dbReference type="EC" id="2.7.13.3" evidence="2"/>
<gene>
    <name evidence="14" type="ORF">EV695_0600</name>
</gene>
<keyword evidence="7" id="KW-0067">ATP-binding</keyword>
<keyword evidence="9" id="KW-1133">Transmembrane helix</keyword>
<feature type="domain" description="Histidine kinase" evidence="11">
    <location>
        <begin position="497"/>
        <end position="717"/>
    </location>
</feature>
<feature type="domain" description="PAC" evidence="13">
    <location>
        <begin position="424"/>
        <end position="477"/>
    </location>
</feature>
<evidence type="ECO:0000259" key="12">
    <source>
        <dbReference type="PROSITE" id="PS50112"/>
    </source>
</evidence>
<reference evidence="14 15" key="1">
    <citation type="submission" date="2019-03" db="EMBL/GenBank/DDBJ databases">
        <title>Genomic Encyclopedia of Type Strains, Phase IV (KMG-IV): sequencing the most valuable type-strain genomes for metagenomic binning, comparative biology and taxonomic classification.</title>
        <authorList>
            <person name="Goeker M."/>
        </authorList>
    </citation>
    <scope>NUCLEOTIDE SEQUENCE [LARGE SCALE GENOMIC DNA]</scope>
    <source>
        <strain evidence="14 15">DSM 24830</strain>
    </source>
</reference>
<dbReference type="Gene3D" id="1.10.287.130">
    <property type="match status" value="1"/>
</dbReference>
<dbReference type="SMART" id="SM00091">
    <property type="entry name" value="PAS"/>
    <property type="match status" value="1"/>
</dbReference>
<dbReference type="Gene3D" id="3.30.450.20">
    <property type="entry name" value="PAS domain"/>
    <property type="match status" value="1"/>
</dbReference>
<keyword evidence="3" id="KW-0597">Phosphoprotein</keyword>
<dbReference type="InterPro" id="IPR004358">
    <property type="entry name" value="Sig_transdc_His_kin-like_C"/>
</dbReference>
<evidence type="ECO:0000256" key="7">
    <source>
        <dbReference type="ARBA" id="ARBA00022840"/>
    </source>
</evidence>
<dbReference type="Gene3D" id="3.40.190.10">
    <property type="entry name" value="Periplasmic binding protein-like II"/>
    <property type="match status" value="2"/>
</dbReference>
<keyword evidence="9" id="KW-0472">Membrane</keyword>
<dbReference type="PRINTS" id="PR00344">
    <property type="entry name" value="BCTRLSENSOR"/>
</dbReference>
<dbReference type="PANTHER" id="PTHR43065">
    <property type="entry name" value="SENSOR HISTIDINE KINASE"/>
    <property type="match status" value="1"/>
</dbReference>
<dbReference type="GO" id="GO:0005524">
    <property type="term" value="F:ATP binding"/>
    <property type="evidence" value="ECO:0007669"/>
    <property type="project" value="UniProtKB-KW"/>
</dbReference>
<dbReference type="SUPFAM" id="SSF47384">
    <property type="entry name" value="Homodimeric domain of signal transducing histidine kinase"/>
    <property type="match status" value="1"/>
</dbReference>
<evidence type="ECO:0000256" key="2">
    <source>
        <dbReference type="ARBA" id="ARBA00012438"/>
    </source>
</evidence>
<dbReference type="InterPro" id="IPR013767">
    <property type="entry name" value="PAS_fold"/>
</dbReference>
<dbReference type="SUPFAM" id="SSF55785">
    <property type="entry name" value="PYP-like sensor domain (PAS domain)"/>
    <property type="match status" value="1"/>
</dbReference>
<dbReference type="AlphaFoldDB" id="A0A4R1F7S4"/>
<dbReference type="SUPFAM" id="SSF53850">
    <property type="entry name" value="Periplasmic binding protein-like II"/>
    <property type="match status" value="1"/>
</dbReference>
<keyword evidence="8" id="KW-0902">Two-component regulatory system</keyword>
<dbReference type="PROSITE" id="PS50109">
    <property type="entry name" value="HIS_KIN"/>
    <property type="match status" value="1"/>
</dbReference>
<protein>
    <recommendedName>
        <fullName evidence="2">histidine kinase</fullName>
        <ecNumber evidence="2">2.7.13.3</ecNumber>
    </recommendedName>
</protein>
<dbReference type="SMART" id="SM00387">
    <property type="entry name" value="HATPase_c"/>
    <property type="match status" value="1"/>
</dbReference>
<dbReference type="InterPro" id="IPR036097">
    <property type="entry name" value="HisK_dim/P_sf"/>
</dbReference>
<dbReference type="Gene3D" id="3.30.565.10">
    <property type="entry name" value="Histidine kinase-like ATPase, C-terminal domain"/>
    <property type="match status" value="1"/>
</dbReference>
<evidence type="ECO:0000256" key="8">
    <source>
        <dbReference type="ARBA" id="ARBA00023012"/>
    </source>
</evidence>
<dbReference type="EMBL" id="SMFQ01000002">
    <property type="protein sequence ID" value="TCJ88742.1"/>
    <property type="molecule type" value="Genomic_DNA"/>
</dbReference>
<dbReference type="InterPro" id="IPR000014">
    <property type="entry name" value="PAS"/>
</dbReference>
<dbReference type="InterPro" id="IPR003594">
    <property type="entry name" value="HATPase_dom"/>
</dbReference>
<keyword evidence="10" id="KW-0732">Signal</keyword>
<keyword evidence="15" id="KW-1185">Reference proteome</keyword>
<feature type="transmembrane region" description="Helical" evidence="9">
    <location>
        <begin position="311"/>
        <end position="333"/>
    </location>
</feature>
<dbReference type="PANTHER" id="PTHR43065:SF10">
    <property type="entry name" value="PEROXIDE STRESS-ACTIVATED HISTIDINE KINASE MAK3"/>
    <property type="match status" value="1"/>
</dbReference>
<dbReference type="InterPro" id="IPR005467">
    <property type="entry name" value="His_kinase_dom"/>
</dbReference>
<evidence type="ECO:0000256" key="4">
    <source>
        <dbReference type="ARBA" id="ARBA00022679"/>
    </source>
</evidence>
<dbReference type="SUPFAM" id="SSF55874">
    <property type="entry name" value="ATPase domain of HSP90 chaperone/DNA topoisomerase II/histidine kinase"/>
    <property type="match status" value="1"/>
</dbReference>
<dbReference type="InterPro" id="IPR003661">
    <property type="entry name" value="HisK_dim/P_dom"/>
</dbReference>
<dbReference type="GO" id="GO:0006355">
    <property type="term" value="P:regulation of DNA-templated transcription"/>
    <property type="evidence" value="ECO:0007669"/>
    <property type="project" value="InterPro"/>
</dbReference>